<dbReference type="SUPFAM" id="SSF54373">
    <property type="entry name" value="FAD-linked reductases, C-terminal domain"/>
    <property type="match status" value="1"/>
</dbReference>
<sequence>MAISTDRQEPLQVIGGSIAGLMQGIMLKRLGHHVQIFERATSNDRAEGGTGITVGPDAQRFYHQYDLLKQSLYVDNPGIQFMNGQGNVTRFTKRPMKMSSWSLLHFNLRANFDGHKSSLCPDPPAPCEGDGEAIFHLGKKVIGVEYAEGDSRVAVRYQDLLQGEICTVDGDLVIVADGASSSTRTQLLPEVKRQYAGYLAWRGYVEESRVSQETRKLLDPNFTSFSFTGGYILSYIIPSIDGSLEPGKRRINWVWYHDCPETSPSFKESLTDAGGHVYRNYVPVGQIRASVWKERVEMASKILNPPFVELVMKTAASAAAISVIHDYASPKALFHNDKVLLVGDALALFRPHAALSFNQAAQNCLLMEDVMRKKIDLHTWEKGVTAYGNRGLAINEMLGGFMIYGTQKLS</sequence>
<name>A0A9W9NAJ6_9EURO</name>
<dbReference type="InterPro" id="IPR036188">
    <property type="entry name" value="FAD/NAD-bd_sf"/>
</dbReference>
<organism evidence="2 3">
    <name type="scientific">Penicillium cinerascens</name>
    <dbReference type="NCBI Taxonomy" id="70096"/>
    <lineage>
        <taxon>Eukaryota</taxon>
        <taxon>Fungi</taxon>
        <taxon>Dikarya</taxon>
        <taxon>Ascomycota</taxon>
        <taxon>Pezizomycotina</taxon>
        <taxon>Eurotiomycetes</taxon>
        <taxon>Eurotiomycetidae</taxon>
        <taxon>Eurotiales</taxon>
        <taxon>Aspergillaceae</taxon>
        <taxon>Penicillium</taxon>
    </lineage>
</organism>
<dbReference type="Proteomes" id="UP001150904">
    <property type="component" value="Unassembled WGS sequence"/>
</dbReference>
<comment type="caution">
    <text evidence="2">The sequence shown here is derived from an EMBL/GenBank/DDBJ whole genome shotgun (WGS) entry which is preliminary data.</text>
</comment>
<reference evidence="2" key="1">
    <citation type="submission" date="2022-12" db="EMBL/GenBank/DDBJ databases">
        <authorList>
            <person name="Petersen C."/>
        </authorList>
    </citation>
    <scope>NUCLEOTIDE SEQUENCE</scope>
    <source>
        <strain evidence="2">IBT 15544</strain>
    </source>
</reference>
<accession>A0A9W9NAJ6</accession>
<dbReference type="OrthoDB" id="655030at2759"/>
<reference evidence="2" key="2">
    <citation type="journal article" date="2023" name="IMA Fungus">
        <title>Comparative genomic study of the Penicillium genus elucidates a diverse pangenome and 15 lateral gene transfer events.</title>
        <authorList>
            <person name="Petersen C."/>
            <person name="Sorensen T."/>
            <person name="Nielsen M.R."/>
            <person name="Sondergaard T.E."/>
            <person name="Sorensen J.L."/>
            <person name="Fitzpatrick D.A."/>
            <person name="Frisvad J.C."/>
            <person name="Nielsen K.L."/>
        </authorList>
    </citation>
    <scope>NUCLEOTIDE SEQUENCE</scope>
    <source>
        <strain evidence="2">IBT 15544</strain>
    </source>
</reference>
<dbReference type="Gene3D" id="3.30.9.60">
    <property type="match status" value="1"/>
</dbReference>
<dbReference type="SUPFAM" id="SSF51905">
    <property type="entry name" value="FAD/NAD(P)-binding domain"/>
    <property type="match status" value="1"/>
</dbReference>
<dbReference type="AlphaFoldDB" id="A0A9W9NAJ6"/>
<keyword evidence="3" id="KW-1185">Reference proteome</keyword>
<evidence type="ECO:0000259" key="1">
    <source>
        <dbReference type="Pfam" id="PF22607"/>
    </source>
</evidence>
<dbReference type="PANTHER" id="PTHR47469:SF2">
    <property type="entry name" value="OS06G0597600 PROTEIN"/>
    <property type="match status" value="1"/>
</dbReference>
<dbReference type="InterPro" id="IPR053212">
    <property type="entry name" value="DHP_3-monooxygenase"/>
</dbReference>
<dbReference type="EMBL" id="JAPQKR010000005">
    <property type="protein sequence ID" value="KAJ5216292.1"/>
    <property type="molecule type" value="Genomic_DNA"/>
</dbReference>
<evidence type="ECO:0000313" key="2">
    <source>
        <dbReference type="EMBL" id="KAJ5216292.1"/>
    </source>
</evidence>
<dbReference type="InterPro" id="IPR054707">
    <property type="entry name" value="DhpH_subs-bd"/>
</dbReference>
<dbReference type="GeneID" id="83177062"/>
<dbReference type="PANTHER" id="PTHR47469">
    <property type="entry name" value="MONOOXYGENASE-LIKE"/>
    <property type="match status" value="1"/>
</dbReference>
<dbReference type="Pfam" id="PF22607">
    <property type="entry name" value="FAD_binding-like"/>
    <property type="match status" value="1"/>
</dbReference>
<dbReference type="RefSeq" id="XP_058312105.1">
    <property type="nucleotide sequence ID" value="XM_058449761.1"/>
</dbReference>
<dbReference type="Gene3D" id="3.50.50.60">
    <property type="entry name" value="FAD/NAD(P)-binding domain"/>
    <property type="match status" value="1"/>
</dbReference>
<gene>
    <name evidence="2" type="ORF">N7498_002699</name>
</gene>
<evidence type="ECO:0000313" key="3">
    <source>
        <dbReference type="Proteomes" id="UP001150904"/>
    </source>
</evidence>
<proteinExistence type="predicted"/>
<feature type="domain" description="2,6-dihydroxypyridine 3-monooxygenase substrate binding" evidence="1">
    <location>
        <begin position="195"/>
        <end position="316"/>
    </location>
</feature>
<protein>
    <recommendedName>
        <fullName evidence="1">2,6-dihydroxypyridine 3-monooxygenase substrate binding domain-containing protein</fullName>
    </recommendedName>
</protein>